<evidence type="ECO:0000313" key="3">
    <source>
        <dbReference type="Proteomes" id="UP000236291"/>
    </source>
</evidence>
<evidence type="ECO:0000313" key="2">
    <source>
        <dbReference type="EMBL" id="PNX59507.1"/>
    </source>
</evidence>
<protein>
    <submittedName>
        <fullName evidence="2">Uncharacterized protein</fullName>
    </submittedName>
</protein>
<gene>
    <name evidence="2" type="ORF">L195_g051452</name>
</gene>
<feature type="compositionally biased region" description="Acidic residues" evidence="1">
    <location>
        <begin position="20"/>
        <end position="30"/>
    </location>
</feature>
<comment type="caution">
    <text evidence="2">The sequence shown here is derived from an EMBL/GenBank/DDBJ whole genome shotgun (WGS) entry which is preliminary data.</text>
</comment>
<sequence>MLLENGQGVEKDLQETNGSADDDDDDDDRTEDIIQQLNQKYPQKELKVSKVSDSDFDKMKNELQVLRDNNCRIEKVENDDATGYINFSAEACVGETNGRKIGKSNNKSWEKKLVRSESAKVLSRIPSSPSLFQGMKSSIKIIKKALRKSLASYVS</sequence>
<feature type="region of interest" description="Disordered" evidence="1">
    <location>
        <begin position="1"/>
        <end position="31"/>
    </location>
</feature>
<dbReference type="EMBL" id="ASHM01080809">
    <property type="protein sequence ID" value="PNX59507.1"/>
    <property type="molecule type" value="Genomic_DNA"/>
</dbReference>
<evidence type="ECO:0000256" key="1">
    <source>
        <dbReference type="SAM" id="MobiDB-lite"/>
    </source>
</evidence>
<reference evidence="2 3" key="2">
    <citation type="journal article" date="2017" name="Front. Plant Sci.">
        <title>Gene Classification and Mining of Molecular Markers Useful in Red Clover (Trifolium pratense) Breeding.</title>
        <authorList>
            <person name="Istvanek J."/>
            <person name="Dluhosova J."/>
            <person name="Dluhos P."/>
            <person name="Patkova L."/>
            <person name="Nedelnik J."/>
            <person name="Repkova J."/>
        </authorList>
    </citation>
    <scope>NUCLEOTIDE SEQUENCE [LARGE SCALE GENOMIC DNA]</scope>
    <source>
        <strain evidence="3">cv. Tatra</strain>
        <tissue evidence="2">Young leaves</tissue>
    </source>
</reference>
<dbReference type="AlphaFoldDB" id="A0A2K3JZN7"/>
<reference evidence="2 3" key="1">
    <citation type="journal article" date="2014" name="Am. J. Bot.">
        <title>Genome assembly and annotation for red clover (Trifolium pratense; Fabaceae).</title>
        <authorList>
            <person name="Istvanek J."/>
            <person name="Jaros M."/>
            <person name="Krenek A."/>
            <person name="Repkova J."/>
        </authorList>
    </citation>
    <scope>NUCLEOTIDE SEQUENCE [LARGE SCALE GENOMIC DNA]</scope>
    <source>
        <strain evidence="3">cv. Tatra</strain>
        <tissue evidence="2">Young leaves</tissue>
    </source>
</reference>
<dbReference type="Proteomes" id="UP000236291">
    <property type="component" value="Unassembled WGS sequence"/>
</dbReference>
<accession>A0A2K3JZN7</accession>
<proteinExistence type="predicted"/>
<organism evidence="2 3">
    <name type="scientific">Trifolium pratense</name>
    <name type="common">Red clover</name>
    <dbReference type="NCBI Taxonomy" id="57577"/>
    <lineage>
        <taxon>Eukaryota</taxon>
        <taxon>Viridiplantae</taxon>
        <taxon>Streptophyta</taxon>
        <taxon>Embryophyta</taxon>
        <taxon>Tracheophyta</taxon>
        <taxon>Spermatophyta</taxon>
        <taxon>Magnoliopsida</taxon>
        <taxon>eudicotyledons</taxon>
        <taxon>Gunneridae</taxon>
        <taxon>Pentapetalae</taxon>
        <taxon>rosids</taxon>
        <taxon>fabids</taxon>
        <taxon>Fabales</taxon>
        <taxon>Fabaceae</taxon>
        <taxon>Papilionoideae</taxon>
        <taxon>50 kb inversion clade</taxon>
        <taxon>NPAAA clade</taxon>
        <taxon>Hologalegina</taxon>
        <taxon>IRL clade</taxon>
        <taxon>Trifolieae</taxon>
        <taxon>Trifolium</taxon>
    </lineage>
</organism>
<name>A0A2K3JZN7_TRIPR</name>